<comment type="caution">
    <text evidence="13">The sequence shown here is derived from an EMBL/GenBank/DDBJ whole genome shotgun (WGS) entry which is preliminary data.</text>
</comment>
<dbReference type="RefSeq" id="WP_149436146.1">
    <property type="nucleotide sequence ID" value="NZ_VTPX01000008.1"/>
</dbReference>
<dbReference type="Pfam" id="PF01546">
    <property type="entry name" value="Peptidase_M20"/>
    <property type="match status" value="1"/>
</dbReference>
<evidence type="ECO:0000313" key="14">
    <source>
        <dbReference type="Proteomes" id="UP000466024"/>
    </source>
</evidence>
<dbReference type="PANTHER" id="PTHR43808">
    <property type="entry name" value="ACETYLORNITHINE DEACETYLASE"/>
    <property type="match status" value="1"/>
</dbReference>
<protein>
    <recommendedName>
        <fullName evidence="6">Probable succinyl-diaminopimelate desuccinylase</fullName>
        <ecNumber evidence="5">3.5.1.18</ecNumber>
    </recommendedName>
</protein>
<dbReference type="InterPro" id="IPR010182">
    <property type="entry name" value="ArgE/DapE"/>
</dbReference>
<dbReference type="GO" id="GO:0009014">
    <property type="term" value="F:succinyl-diaminopimelate desuccinylase activity"/>
    <property type="evidence" value="ECO:0007669"/>
    <property type="project" value="UniProtKB-EC"/>
</dbReference>
<dbReference type="NCBIfam" id="TIGR01910">
    <property type="entry name" value="DapE-ArgE"/>
    <property type="match status" value="1"/>
</dbReference>
<evidence type="ECO:0000256" key="3">
    <source>
        <dbReference type="ARBA" id="ARBA00005130"/>
    </source>
</evidence>
<dbReference type="Gene3D" id="3.40.630.10">
    <property type="entry name" value="Zn peptidases"/>
    <property type="match status" value="1"/>
</dbReference>
<dbReference type="UniPathway" id="UPA00034">
    <property type="reaction ID" value="UER00021"/>
</dbReference>
<reference evidence="13 14" key="1">
    <citation type="submission" date="2019-08" db="EMBL/GenBank/DDBJ databases">
        <title>Bioinformatics analysis of the strain L3 and L5.</title>
        <authorList>
            <person name="Li X."/>
        </authorList>
    </citation>
    <scope>NUCLEOTIDE SEQUENCE [LARGE SCALE GENOMIC DNA]</scope>
    <source>
        <strain evidence="13 14">L3</strain>
    </source>
</reference>
<comment type="similarity">
    <text evidence="4">Belongs to the peptidase M20A family.</text>
</comment>
<accession>A0A640WDK3</accession>
<dbReference type="Gene3D" id="3.30.70.360">
    <property type="match status" value="1"/>
</dbReference>
<evidence type="ECO:0000256" key="9">
    <source>
        <dbReference type="ARBA" id="ARBA00022833"/>
    </source>
</evidence>
<evidence type="ECO:0000256" key="11">
    <source>
        <dbReference type="ARBA" id="ARBA00051301"/>
    </source>
</evidence>
<dbReference type="AlphaFoldDB" id="A0A640WDK3"/>
<dbReference type="EMBL" id="VTPX01000008">
    <property type="protein sequence ID" value="KAA0017240.1"/>
    <property type="molecule type" value="Genomic_DNA"/>
</dbReference>
<name>A0A640WDK3_9GAMM</name>
<evidence type="ECO:0000313" key="13">
    <source>
        <dbReference type="EMBL" id="KAA0017240.1"/>
    </source>
</evidence>
<evidence type="ECO:0000256" key="7">
    <source>
        <dbReference type="ARBA" id="ARBA00022723"/>
    </source>
</evidence>
<evidence type="ECO:0000256" key="1">
    <source>
        <dbReference type="ARBA" id="ARBA00001941"/>
    </source>
</evidence>
<evidence type="ECO:0000256" key="10">
    <source>
        <dbReference type="ARBA" id="ARBA00023285"/>
    </source>
</evidence>
<keyword evidence="14" id="KW-1185">Reference proteome</keyword>
<keyword evidence="8" id="KW-0378">Hydrolase</keyword>
<keyword evidence="10" id="KW-0170">Cobalt</keyword>
<comment type="cofactor">
    <cofactor evidence="1">
        <name>Co(2+)</name>
        <dbReference type="ChEBI" id="CHEBI:48828"/>
    </cofactor>
</comment>
<evidence type="ECO:0000256" key="2">
    <source>
        <dbReference type="ARBA" id="ARBA00001947"/>
    </source>
</evidence>
<dbReference type="GO" id="GO:0046872">
    <property type="term" value="F:metal ion binding"/>
    <property type="evidence" value="ECO:0007669"/>
    <property type="project" value="UniProtKB-KW"/>
</dbReference>
<gene>
    <name evidence="13" type="ORF">F0A16_14685</name>
</gene>
<feature type="domain" description="Peptidase M20 dimerisation" evidence="12">
    <location>
        <begin position="180"/>
        <end position="287"/>
    </location>
</feature>
<dbReference type="Proteomes" id="UP000466024">
    <property type="component" value="Unassembled WGS sequence"/>
</dbReference>
<dbReference type="InterPro" id="IPR002933">
    <property type="entry name" value="Peptidase_M20"/>
</dbReference>
<dbReference type="GO" id="GO:0009089">
    <property type="term" value="P:lysine biosynthetic process via diaminopimelate"/>
    <property type="evidence" value="ECO:0007669"/>
    <property type="project" value="UniProtKB-UniPathway"/>
</dbReference>
<dbReference type="SUPFAM" id="SSF53187">
    <property type="entry name" value="Zn-dependent exopeptidases"/>
    <property type="match status" value="1"/>
</dbReference>
<dbReference type="InterPro" id="IPR050072">
    <property type="entry name" value="Peptidase_M20A"/>
</dbReference>
<comment type="catalytic activity">
    <reaction evidence="11">
        <text>N-succinyl-(2S,6S)-2,6-diaminopimelate + H2O = (2S,6S)-2,6-diaminopimelate + succinate</text>
        <dbReference type="Rhea" id="RHEA:22608"/>
        <dbReference type="ChEBI" id="CHEBI:15377"/>
        <dbReference type="ChEBI" id="CHEBI:30031"/>
        <dbReference type="ChEBI" id="CHEBI:57609"/>
        <dbReference type="ChEBI" id="CHEBI:58087"/>
        <dbReference type="EC" id="3.5.1.18"/>
    </reaction>
</comment>
<evidence type="ECO:0000256" key="8">
    <source>
        <dbReference type="ARBA" id="ARBA00022801"/>
    </source>
</evidence>
<organism evidence="13 14">
    <name type="scientific">Salinicola corii</name>
    <dbReference type="NCBI Taxonomy" id="2606937"/>
    <lineage>
        <taxon>Bacteria</taxon>
        <taxon>Pseudomonadati</taxon>
        <taxon>Pseudomonadota</taxon>
        <taxon>Gammaproteobacteria</taxon>
        <taxon>Oceanospirillales</taxon>
        <taxon>Halomonadaceae</taxon>
        <taxon>Salinicola</taxon>
    </lineage>
</organism>
<dbReference type="SUPFAM" id="SSF55031">
    <property type="entry name" value="Bacterial exopeptidase dimerisation domain"/>
    <property type="match status" value="1"/>
</dbReference>
<evidence type="ECO:0000256" key="5">
    <source>
        <dbReference type="ARBA" id="ARBA00011921"/>
    </source>
</evidence>
<dbReference type="InterPro" id="IPR001261">
    <property type="entry name" value="ArgE/DapE_CS"/>
</dbReference>
<dbReference type="CDD" id="cd08659">
    <property type="entry name" value="M20_ArgE_DapE-like"/>
    <property type="match status" value="1"/>
</dbReference>
<dbReference type="InterPro" id="IPR036264">
    <property type="entry name" value="Bact_exopeptidase_dim_dom"/>
</dbReference>
<dbReference type="PROSITE" id="PS00759">
    <property type="entry name" value="ARGE_DAPE_CPG2_2"/>
    <property type="match status" value="1"/>
</dbReference>
<comment type="cofactor">
    <cofactor evidence="2">
        <name>Zn(2+)</name>
        <dbReference type="ChEBI" id="CHEBI:29105"/>
    </cofactor>
</comment>
<dbReference type="EC" id="3.5.1.18" evidence="5"/>
<proteinExistence type="inferred from homology"/>
<dbReference type="InterPro" id="IPR011650">
    <property type="entry name" value="Peptidase_M20_dimer"/>
</dbReference>
<keyword evidence="7" id="KW-0479">Metal-binding</keyword>
<sequence>MSSNLRKRIDGQRVVELTRRLIERESENPPGNEASVGNVVASFCERLGLEVTRQPVAGDRFNVIARLPGHNRNHSFAYNGHLDVVPAGPAELWTTPAFTPEIRGGRLYGRGACDMKGSVAAFMHVLECLIDQDEPPAVDIVFTAVIDEEKSNKGIKALLDSGFHADWCVVGEPTGMDIAIGHRGVIAFELVMDGVACHAAQSQHGANALYHAVEAVQAIRDLDRRWQQQRSNDVLGQSRLQVTGCQSGVKVNVIPARASLQIDGRLACGETEAQVRDALEAELSRLQAAGSIEGWQLKQTTFCPSGLTPADATISRQCASAVERVRGVTPRRYAFEATCEAAFLMEAGIKTLIIGPGSIAQAHQADEFVALDQLEMAALSYAQIIDSLDEVIFSHA</sequence>
<evidence type="ECO:0000259" key="12">
    <source>
        <dbReference type="Pfam" id="PF07687"/>
    </source>
</evidence>
<evidence type="ECO:0000256" key="4">
    <source>
        <dbReference type="ARBA" id="ARBA00006247"/>
    </source>
</evidence>
<dbReference type="Pfam" id="PF07687">
    <property type="entry name" value="M20_dimer"/>
    <property type="match status" value="1"/>
</dbReference>
<comment type="pathway">
    <text evidence="3">Amino-acid biosynthesis; L-lysine biosynthesis via DAP pathway; LL-2,6-diaminopimelate from (S)-tetrahydrodipicolinate (succinylase route): step 3/3.</text>
</comment>
<keyword evidence="9" id="KW-0862">Zinc</keyword>
<evidence type="ECO:0000256" key="6">
    <source>
        <dbReference type="ARBA" id="ARBA00016853"/>
    </source>
</evidence>